<name>A0A381XP45_9ZZZZ</name>
<protein>
    <submittedName>
        <fullName evidence="2">Uncharacterized protein</fullName>
    </submittedName>
</protein>
<keyword evidence="1" id="KW-0175">Coiled coil</keyword>
<sequence>MSNNINTTTMNKNFQDWELMDQILSNKVDKIIEDQSKLNKRVSKLEELTEESLNINKKILSMLEENRNIYTNMMQQTLNKEQKAIEILNDNRGVYTGMMQEAIEIKNGREEALNALNNDKTNIRLDNALWRTYTHGKDPYKDPTFGVFIKNVLFGTPTPLRKKKQIPKK</sequence>
<feature type="coiled-coil region" evidence="1">
    <location>
        <begin position="28"/>
        <end position="65"/>
    </location>
</feature>
<proteinExistence type="predicted"/>
<organism evidence="2">
    <name type="scientific">marine metagenome</name>
    <dbReference type="NCBI Taxonomy" id="408172"/>
    <lineage>
        <taxon>unclassified sequences</taxon>
        <taxon>metagenomes</taxon>
        <taxon>ecological metagenomes</taxon>
    </lineage>
</organism>
<gene>
    <name evidence="2" type="ORF">METZ01_LOCUS119383</name>
</gene>
<accession>A0A381XP45</accession>
<evidence type="ECO:0000256" key="1">
    <source>
        <dbReference type="SAM" id="Coils"/>
    </source>
</evidence>
<evidence type="ECO:0000313" key="2">
    <source>
        <dbReference type="EMBL" id="SVA66529.1"/>
    </source>
</evidence>
<dbReference type="AlphaFoldDB" id="A0A381XP45"/>
<dbReference type="EMBL" id="UINC01015878">
    <property type="protein sequence ID" value="SVA66529.1"/>
    <property type="molecule type" value="Genomic_DNA"/>
</dbReference>
<reference evidence="2" key="1">
    <citation type="submission" date="2018-05" db="EMBL/GenBank/DDBJ databases">
        <authorList>
            <person name="Lanie J.A."/>
            <person name="Ng W.-L."/>
            <person name="Kazmierczak K.M."/>
            <person name="Andrzejewski T.M."/>
            <person name="Davidsen T.M."/>
            <person name="Wayne K.J."/>
            <person name="Tettelin H."/>
            <person name="Glass J.I."/>
            <person name="Rusch D."/>
            <person name="Podicherti R."/>
            <person name="Tsui H.-C.T."/>
            <person name="Winkler M.E."/>
        </authorList>
    </citation>
    <scope>NUCLEOTIDE SEQUENCE</scope>
</reference>